<evidence type="ECO:0000256" key="5">
    <source>
        <dbReference type="ARBA" id="ARBA00023242"/>
    </source>
</evidence>
<name>A0A8T3C1W0_DENNO</name>
<evidence type="ECO:0000256" key="2">
    <source>
        <dbReference type="ARBA" id="ARBA00022491"/>
    </source>
</evidence>
<dbReference type="Proteomes" id="UP000829196">
    <property type="component" value="Unassembled WGS sequence"/>
</dbReference>
<dbReference type="PANTHER" id="PTHR33057:SF21">
    <property type="entry name" value="TRANSCRIPTION REPRESSOR"/>
    <property type="match status" value="1"/>
</dbReference>
<dbReference type="EMBL" id="JAGYWB010000005">
    <property type="protein sequence ID" value="KAI0523335.1"/>
    <property type="molecule type" value="Genomic_DNA"/>
</dbReference>
<evidence type="ECO:0000256" key="4">
    <source>
        <dbReference type="ARBA" id="ARBA00023163"/>
    </source>
</evidence>
<keyword evidence="4 6" id="KW-0804">Transcription</keyword>
<keyword evidence="3 6" id="KW-0805">Transcription regulation</keyword>
<evidence type="ECO:0000256" key="6">
    <source>
        <dbReference type="RuleBase" id="RU367028"/>
    </source>
</evidence>
<evidence type="ECO:0000256" key="1">
    <source>
        <dbReference type="ARBA" id="ARBA00004123"/>
    </source>
</evidence>
<dbReference type="OrthoDB" id="690912at2759"/>
<comment type="caution">
    <text evidence="9">The sequence shown here is derived from an EMBL/GenBank/DDBJ whole genome shotgun (WGS) entry which is preliminary data.</text>
</comment>
<sequence>MLGCFNGQRRPSSIPPPLPNISTSSDDDPSDVLFSNFNSLYDPISFPHTPTQSSSQTGLKRIIDDPDAISSAISTRRLFPAFPGRSKSIIDSAAVSVGVLGSAVAVPTYSPEPYWDFRRSMEEMVAVLGVGAHIDLAMLRELLLCYLSLNRKHAYKYIVTAFADLLLGLSTTAGDC</sequence>
<evidence type="ECO:0000313" key="10">
    <source>
        <dbReference type="Proteomes" id="UP000829196"/>
    </source>
</evidence>
<evidence type="ECO:0000313" key="9">
    <source>
        <dbReference type="EMBL" id="KAI0523335.1"/>
    </source>
</evidence>
<dbReference type="GO" id="GO:0045892">
    <property type="term" value="P:negative regulation of DNA-templated transcription"/>
    <property type="evidence" value="ECO:0007669"/>
    <property type="project" value="UniProtKB-UniRule"/>
</dbReference>
<evidence type="ECO:0000259" key="8">
    <source>
        <dbReference type="PROSITE" id="PS51754"/>
    </source>
</evidence>
<dbReference type="InterPro" id="IPR006458">
    <property type="entry name" value="Ovate_C"/>
</dbReference>
<feature type="region of interest" description="Disordered" evidence="7">
    <location>
        <begin position="1"/>
        <end position="25"/>
    </location>
</feature>
<proteinExistence type="predicted"/>
<accession>A0A8T3C1W0</accession>
<keyword evidence="10" id="KW-1185">Reference proteome</keyword>
<evidence type="ECO:0000256" key="7">
    <source>
        <dbReference type="SAM" id="MobiDB-lite"/>
    </source>
</evidence>
<dbReference type="PROSITE" id="PS51754">
    <property type="entry name" value="OVATE"/>
    <property type="match status" value="1"/>
</dbReference>
<dbReference type="InterPro" id="IPR038933">
    <property type="entry name" value="Ovate"/>
</dbReference>
<keyword evidence="2 6" id="KW-0678">Repressor</keyword>
<dbReference type="AlphaFoldDB" id="A0A8T3C1W0"/>
<dbReference type="Pfam" id="PF04844">
    <property type="entry name" value="Ovate"/>
    <property type="match status" value="1"/>
</dbReference>
<comment type="function">
    <text evidence="6">Transcriptional repressor that regulates multiple aspects of plant growth and development.</text>
</comment>
<keyword evidence="5 6" id="KW-0539">Nucleus</keyword>
<dbReference type="PANTHER" id="PTHR33057">
    <property type="entry name" value="TRANSCRIPTION REPRESSOR OFP7-RELATED"/>
    <property type="match status" value="1"/>
</dbReference>
<comment type="subcellular location">
    <subcellularLocation>
        <location evidence="1 6">Nucleus</location>
    </subcellularLocation>
</comment>
<evidence type="ECO:0000256" key="3">
    <source>
        <dbReference type="ARBA" id="ARBA00023015"/>
    </source>
</evidence>
<feature type="domain" description="OVATE" evidence="8">
    <location>
        <begin position="106"/>
        <end position="168"/>
    </location>
</feature>
<dbReference type="NCBIfam" id="TIGR01568">
    <property type="entry name" value="A_thal_3678"/>
    <property type="match status" value="1"/>
</dbReference>
<dbReference type="GO" id="GO:0005634">
    <property type="term" value="C:nucleus"/>
    <property type="evidence" value="ECO:0007669"/>
    <property type="project" value="UniProtKB-SubCell"/>
</dbReference>
<reference evidence="9" key="1">
    <citation type="journal article" date="2022" name="Front. Genet.">
        <title>Chromosome-Scale Assembly of the Dendrobium nobile Genome Provides Insights Into the Molecular Mechanism of the Biosynthesis of the Medicinal Active Ingredient of Dendrobium.</title>
        <authorList>
            <person name="Xu Q."/>
            <person name="Niu S.-C."/>
            <person name="Li K.-L."/>
            <person name="Zheng P.-J."/>
            <person name="Zhang X.-J."/>
            <person name="Jia Y."/>
            <person name="Liu Y."/>
            <person name="Niu Y.-X."/>
            <person name="Yu L.-H."/>
            <person name="Chen D.-F."/>
            <person name="Zhang G.-Q."/>
        </authorList>
    </citation>
    <scope>NUCLEOTIDE SEQUENCE</scope>
    <source>
        <tissue evidence="9">Leaf</tissue>
    </source>
</reference>
<organism evidence="9 10">
    <name type="scientific">Dendrobium nobile</name>
    <name type="common">Orchid</name>
    <dbReference type="NCBI Taxonomy" id="94219"/>
    <lineage>
        <taxon>Eukaryota</taxon>
        <taxon>Viridiplantae</taxon>
        <taxon>Streptophyta</taxon>
        <taxon>Embryophyta</taxon>
        <taxon>Tracheophyta</taxon>
        <taxon>Spermatophyta</taxon>
        <taxon>Magnoliopsida</taxon>
        <taxon>Liliopsida</taxon>
        <taxon>Asparagales</taxon>
        <taxon>Orchidaceae</taxon>
        <taxon>Epidendroideae</taxon>
        <taxon>Malaxideae</taxon>
        <taxon>Dendrobiinae</taxon>
        <taxon>Dendrobium</taxon>
    </lineage>
</organism>
<protein>
    <recommendedName>
        <fullName evidence="6">Transcription repressor</fullName>
    </recommendedName>
    <alternativeName>
        <fullName evidence="6">Ovate family protein</fullName>
    </alternativeName>
</protein>
<gene>
    <name evidence="9" type="ORF">KFK09_005730</name>
</gene>